<dbReference type="Proteomes" id="UP000230646">
    <property type="component" value="Unassembled WGS sequence"/>
</dbReference>
<comment type="similarity">
    <text evidence="8">Belongs to the TrpC family.</text>
</comment>
<dbReference type="Proteomes" id="UP000182763">
    <property type="component" value="Unassembled WGS sequence"/>
</dbReference>
<evidence type="ECO:0000313" key="12">
    <source>
        <dbReference type="EMBL" id="PIY31076.1"/>
    </source>
</evidence>
<dbReference type="InterPro" id="IPR045186">
    <property type="entry name" value="Indole-3-glycerol_P_synth"/>
</dbReference>
<reference evidence="15 16" key="3">
    <citation type="submission" date="2017-09" db="EMBL/GenBank/DDBJ databases">
        <title>Depth-based differentiation of microbial function through sediment-hosted aquifers and enrichment of novel symbionts in the deep terrestrial subsurface.</title>
        <authorList>
            <person name="Probst A.J."/>
            <person name="Ladd B."/>
            <person name="Jarett J.K."/>
            <person name="Geller-Mcgrath D.E."/>
            <person name="Sieber C.M."/>
            <person name="Emerson J.B."/>
            <person name="Anantharaman K."/>
            <person name="Thomas B.C."/>
            <person name="Malmstrom R."/>
            <person name="Stieglmeier M."/>
            <person name="Klingl A."/>
            <person name="Woyke T."/>
            <person name="Ryan C.M."/>
            <person name="Banfield J.F."/>
        </authorList>
    </citation>
    <scope>NUCLEOTIDE SEQUENCE [LARGE SCALE GENOMIC DNA]</scope>
    <source>
        <strain evidence="12">CG_4_10_14_3_um_filter_34_13</strain>
        <strain evidence="13">CG_4_9_14_3_um_filter_33_16</strain>
    </source>
</reference>
<keyword evidence="6 8" id="KW-0057">Aromatic amino acid biosynthesis</keyword>
<dbReference type="InterPro" id="IPR011060">
    <property type="entry name" value="RibuloseP-bd_barrel"/>
</dbReference>
<dbReference type="GO" id="GO:0004425">
    <property type="term" value="F:indole-3-glycerol-phosphate synthase activity"/>
    <property type="evidence" value="ECO:0007669"/>
    <property type="project" value="UniProtKB-UniRule"/>
</dbReference>
<feature type="domain" description="Indole-3-glycerol phosphate synthase" evidence="9">
    <location>
        <begin position="4"/>
        <end position="257"/>
    </location>
</feature>
<dbReference type="NCBIfam" id="NF001377">
    <property type="entry name" value="PRK00278.2-4"/>
    <property type="match status" value="1"/>
</dbReference>
<dbReference type="PANTHER" id="PTHR22854">
    <property type="entry name" value="TRYPTOPHAN BIOSYNTHESIS PROTEIN"/>
    <property type="match status" value="1"/>
</dbReference>
<sequence length="268" mass="30362">MNILDEIIINKQEEIKRDKENYPLQLLIDLITEGLPPTRDFLGRLNDSSDVSIIAELKFASPSRGVINKKRKLEEIIRAYTTGGVAAISVLTERKFFQGDPDNIRKVKKITNLPVLRKDFIIDEYQIYQSRCFGADVILLLANLLDQLSLNYFQKIARSLGMDCVVEVHSIDELKKAWGTESNIIGINNRNLVNFSIDLSATIKLGHLIPKDCLLISESGIKNREDIKELSFYGIDAVLIGEALMSADDLNHKLKELVGVPRRNKKRK</sequence>
<dbReference type="EMBL" id="PFTV01000117">
    <property type="protein sequence ID" value="PJB56618.1"/>
    <property type="molecule type" value="Genomic_DNA"/>
</dbReference>
<evidence type="ECO:0000313" key="13">
    <source>
        <dbReference type="EMBL" id="PJB56618.1"/>
    </source>
</evidence>
<comment type="catalytic activity">
    <reaction evidence="1 8">
        <text>1-(2-carboxyphenylamino)-1-deoxy-D-ribulose 5-phosphate + H(+) = (1S,2R)-1-C-(indol-3-yl)glycerol 3-phosphate + CO2 + H2O</text>
        <dbReference type="Rhea" id="RHEA:23476"/>
        <dbReference type="ChEBI" id="CHEBI:15377"/>
        <dbReference type="ChEBI" id="CHEBI:15378"/>
        <dbReference type="ChEBI" id="CHEBI:16526"/>
        <dbReference type="ChEBI" id="CHEBI:58613"/>
        <dbReference type="ChEBI" id="CHEBI:58866"/>
        <dbReference type="EC" id="4.1.1.48"/>
    </reaction>
</comment>
<evidence type="ECO:0000313" key="11">
    <source>
        <dbReference type="EMBL" id="PIX35130.1"/>
    </source>
</evidence>
<keyword evidence="3 8" id="KW-0028">Amino-acid biosynthesis</keyword>
<evidence type="ECO:0000256" key="5">
    <source>
        <dbReference type="ARBA" id="ARBA00022822"/>
    </source>
</evidence>
<keyword evidence="4 8" id="KW-0210">Decarboxylase</keyword>
<dbReference type="EMBL" id="MNYY01000131">
    <property type="protein sequence ID" value="OIP67802.1"/>
    <property type="molecule type" value="Genomic_DNA"/>
</dbReference>
<evidence type="ECO:0000256" key="4">
    <source>
        <dbReference type="ARBA" id="ARBA00022793"/>
    </source>
</evidence>
<accession>A0A2M7KAH5</accession>
<dbReference type="Proteomes" id="UP000228560">
    <property type="component" value="Unassembled WGS sequence"/>
</dbReference>
<reference evidence="11" key="2">
    <citation type="submission" date="2017-09" db="EMBL/GenBank/DDBJ databases">
        <title>Depth-based differentiation of microbial function through sediment-hosted aquifers and enrichment of novel symbionts in the deep terrestrial subsurface.</title>
        <authorList>
            <person name="Probst A.J."/>
            <person name="Ladd B."/>
            <person name="Jarett J.K."/>
            <person name="Geller-Mcgrath D.E."/>
            <person name="Sieber C.M.K."/>
            <person name="Emerson J.B."/>
            <person name="Anantharaman K."/>
            <person name="Thomas B.C."/>
            <person name="Malmstrom R."/>
            <person name="Stieglmeier M."/>
            <person name="Klingl A."/>
            <person name="Woyke T."/>
            <person name="Ryan C.M."/>
            <person name="Banfield J.F."/>
        </authorList>
    </citation>
    <scope>NUCLEOTIDE SEQUENCE</scope>
    <source>
        <strain evidence="11">CG_4_8_14_3_um_filter_34_18</strain>
    </source>
</reference>
<dbReference type="CDD" id="cd00331">
    <property type="entry name" value="IGPS"/>
    <property type="match status" value="1"/>
</dbReference>
<dbReference type="HAMAP" id="MF_00134_B">
    <property type="entry name" value="IGPS_B"/>
    <property type="match status" value="1"/>
</dbReference>
<proteinExistence type="inferred from homology"/>
<dbReference type="EMBL" id="PFIP01000019">
    <property type="protein sequence ID" value="PIX35130.1"/>
    <property type="molecule type" value="Genomic_DNA"/>
</dbReference>
<evidence type="ECO:0000259" key="9">
    <source>
        <dbReference type="Pfam" id="PF00218"/>
    </source>
</evidence>
<organism evidence="10 14">
    <name type="scientific">Candidatus Infernicultor aquiphilus</name>
    <dbReference type="NCBI Taxonomy" id="1805029"/>
    <lineage>
        <taxon>Bacteria</taxon>
        <taxon>Pseudomonadati</taxon>
        <taxon>Atribacterota</taxon>
        <taxon>Candidatus Phoenicimicrobiia</taxon>
        <taxon>Candidatus Pheonicimicrobiales</taxon>
        <taxon>Candidatus Phoenicimicrobiaceae</taxon>
        <taxon>Candidatus Infernicultor</taxon>
    </lineage>
</organism>
<dbReference type="UniPathway" id="UPA00035">
    <property type="reaction ID" value="UER00043"/>
</dbReference>
<dbReference type="SUPFAM" id="SSF51366">
    <property type="entry name" value="Ribulose-phoshate binding barrel"/>
    <property type="match status" value="1"/>
</dbReference>
<dbReference type="Pfam" id="PF00218">
    <property type="entry name" value="IGPS"/>
    <property type="match status" value="1"/>
</dbReference>
<evidence type="ECO:0000313" key="15">
    <source>
        <dbReference type="Proteomes" id="UP000228560"/>
    </source>
</evidence>
<reference evidence="10 14" key="1">
    <citation type="journal article" date="2016" name="Environ. Microbiol.">
        <title>Genomic resolution of a cold subsurface aquifer community provides metabolic insights for novel microbes adapted to high CO concentrations.</title>
        <authorList>
            <person name="Probst A.J."/>
            <person name="Castelle C.J."/>
            <person name="Singh A."/>
            <person name="Brown C.T."/>
            <person name="Anantharaman K."/>
            <person name="Sharon I."/>
            <person name="Hug L.A."/>
            <person name="Burstein D."/>
            <person name="Emerson J.B."/>
            <person name="Thomas B.C."/>
            <person name="Banfield J.F."/>
        </authorList>
    </citation>
    <scope>NUCLEOTIDE SEQUENCE [LARGE SCALE GENOMIC DNA]</scope>
    <source>
        <strain evidence="10">CG2_30_33_13</strain>
    </source>
</reference>
<dbReference type="PANTHER" id="PTHR22854:SF2">
    <property type="entry name" value="INDOLE-3-GLYCEROL-PHOSPHATE SYNTHASE"/>
    <property type="match status" value="1"/>
</dbReference>
<dbReference type="EC" id="4.1.1.48" evidence="8"/>
<evidence type="ECO:0000256" key="6">
    <source>
        <dbReference type="ARBA" id="ARBA00023141"/>
    </source>
</evidence>
<name>A0A1J5GDT7_9BACT</name>
<comment type="caution">
    <text evidence="10">The sequence shown here is derived from an EMBL/GenBank/DDBJ whole genome shotgun (WGS) entry which is preliminary data.</text>
</comment>
<keyword evidence="7 8" id="KW-0456">Lyase</keyword>
<evidence type="ECO:0000256" key="3">
    <source>
        <dbReference type="ARBA" id="ARBA00022605"/>
    </source>
</evidence>
<evidence type="ECO:0000313" key="10">
    <source>
        <dbReference type="EMBL" id="OIP67802.1"/>
    </source>
</evidence>
<dbReference type="GO" id="GO:0004640">
    <property type="term" value="F:phosphoribosylanthranilate isomerase activity"/>
    <property type="evidence" value="ECO:0007669"/>
    <property type="project" value="TreeGrafter"/>
</dbReference>
<evidence type="ECO:0000256" key="7">
    <source>
        <dbReference type="ARBA" id="ARBA00023239"/>
    </source>
</evidence>
<dbReference type="RefSeq" id="WP_406608557.1">
    <property type="nucleotide sequence ID" value="NZ_PFKO01000388.1"/>
</dbReference>
<dbReference type="InterPro" id="IPR013798">
    <property type="entry name" value="Indole-3-glycerol_P_synth_dom"/>
</dbReference>
<dbReference type="AlphaFoldDB" id="A0A1J5GDT7"/>
<evidence type="ECO:0000313" key="16">
    <source>
        <dbReference type="Proteomes" id="UP000230646"/>
    </source>
</evidence>
<dbReference type="GO" id="GO:0000162">
    <property type="term" value="P:L-tryptophan biosynthetic process"/>
    <property type="evidence" value="ECO:0007669"/>
    <property type="project" value="UniProtKB-UniRule"/>
</dbReference>
<evidence type="ECO:0000256" key="2">
    <source>
        <dbReference type="ARBA" id="ARBA00004696"/>
    </source>
</evidence>
<evidence type="ECO:0000256" key="1">
    <source>
        <dbReference type="ARBA" id="ARBA00001633"/>
    </source>
</evidence>
<dbReference type="STRING" id="1805029.AUK42_06650"/>
<dbReference type="InterPro" id="IPR013785">
    <property type="entry name" value="Aldolase_TIM"/>
</dbReference>
<dbReference type="FunFam" id="3.20.20.70:FF:000024">
    <property type="entry name" value="Indole-3-glycerol phosphate synthase"/>
    <property type="match status" value="1"/>
</dbReference>
<accession>A0A2M8CC65</accession>
<evidence type="ECO:0000256" key="8">
    <source>
        <dbReference type="HAMAP-Rule" id="MF_00134"/>
    </source>
</evidence>
<dbReference type="Proteomes" id="UP000231493">
    <property type="component" value="Unassembled WGS sequence"/>
</dbReference>
<protein>
    <recommendedName>
        <fullName evidence="8">Indole-3-glycerol phosphate synthase</fullName>
        <shortName evidence="8">IGPS</shortName>
        <ecNumber evidence="8">4.1.1.48</ecNumber>
    </recommendedName>
</protein>
<dbReference type="EMBL" id="PFKO01000388">
    <property type="protein sequence ID" value="PIY31076.1"/>
    <property type="molecule type" value="Genomic_DNA"/>
</dbReference>
<keyword evidence="5 8" id="KW-0822">Tryptophan biosynthesis</keyword>
<gene>
    <name evidence="8" type="primary">trpC</name>
    <name evidence="10" type="ORF">AUK42_06650</name>
    <name evidence="13" type="ORF">CO097_04790</name>
    <name evidence="12" type="ORF">COZ07_10470</name>
    <name evidence="11" type="ORF">COZ58_01215</name>
</gene>
<accession>A0A1J5GDT7</accession>
<evidence type="ECO:0000313" key="14">
    <source>
        <dbReference type="Proteomes" id="UP000182763"/>
    </source>
</evidence>
<dbReference type="Gene3D" id="3.20.20.70">
    <property type="entry name" value="Aldolase class I"/>
    <property type="match status" value="1"/>
</dbReference>
<accession>A0A2M7PLL4</accession>
<comment type="pathway">
    <text evidence="2 8">Amino-acid biosynthesis; L-tryptophan biosynthesis; L-tryptophan from chorismate: step 4/5.</text>
</comment>